<feature type="transmembrane region" description="Helical" evidence="1">
    <location>
        <begin position="62"/>
        <end position="83"/>
    </location>
</feature>
<organism evidence="2 3">
    <name type="scientific">Solanum bulbocastanum</name>
    <name type="common">Wild potato</name>
    <dbReference type="NCBI Taxonomy" id="147425"/>
    <lineage>
        <taxon>Eukaryota</taxon>
        <taxon>Viridiplantae</taxon>
        <taxon>Streptophyta</taxon>
        <taxon>Embryophyta</taxon>
        <taxon>Tracheophyta</taxon>
        <taxon>Spermatophyta</taxon>
        <taxon>Magnoliopsida</taxon>
        <taxon>eudicotyledons</taxon>
        <taxon>Gunneridae</taxon>
        <taxon>Pentapetalae</taxon>
        <taxon>asterids</taxon>
        <taxon>lamiids</taxon>
        <taxon>Solanales</taxon>
        <taxon>Solanaceae</taxon>
        <taxon>Solanoideae</taxon>
        <taxon>Solaneae</taxon>
        <taxon>Solanum</taxon>
    </lineage>
</organism>
<dbReference type="Proteomes" id="UP001371456">
    <property type="component" value="Unassembled WGS sequence"/>
</dbReference>
<comment type="caution">
    <text evidence="2">The sequence shown here is derived from an EMBL/GenBank/DDBJ whole genome shotgun (WGS) entry which is preliminary data.</text>
</comment>
<keyword evidence="3" id="KW-1185">Reference proteome</keyword>
<gene>
    <name evidence="2" type="ORF">RDI58_019803</name>
</gene>
<reference evidence="2 3" key="1">
    <citation type="submission" date="2024-02" db="EMBL/GenBank/DDBJ databases">
        <title>de novo genome assembly of Solanum bulbocastanum strain 11H21.</title>
        <authorList>
            <person name="Hosaka A.J."/>
        </authorList>
    </citation>
    <scope>NUCLEOTIDE SEQUENCE [LARGE SCALE GENOMIC DNA]</scope>
    <source>
        <tissue evidence="2">Young leaves</tissue>
    </source>
</reference>
<dbReference type="EMBL" id="JBANQN010000008">
    <property type="protein sequence ID" value="KAK6782007.1"/>
    <property type="molecule type" value="Genomic_DNA"/>
</dbReference>
<keyword evidence="1" id="KW-1133">Transmembrane helix</keyword>
<accession>A0AAN8Y7A9</accession>
<sequence length="84" mass="9306">MNSLGKVRIILQSTLSGHLPEPSLLKESSSENSVDEACPFSSFLWSFPALPSTGYFTIRPTFSFFSASVCIFNSITFFLSILLF</sequence>
<keyword evidence="1" id="KW-0472">Membrane</keyword>
<keyword evidence="1" id="KW-0812">Transmembrane</keyword>
<protein>
    <submittedName>
        <fullName evidence="2">Uncharacterized protein</fullName>
    </submittedName>
</protein>
<name>A0AAN8Y7A9_SOLBU</name>
<evidence type="ECO:0000256" key="1">
    <source>
        <dbReference type="SAM" id="Phobius"/>
    </source>
</evidence>
<evidence type="ECO:0000313" key="2">
    <source>
        <dbReference type="EMBL" id="KAK6782007.1"/>
    </source>
</evidence>
<evidence type="ECO:0000313" key="3">
    <source>
        <dbReference type="Proteomes" id="UP001371456"/>
    </source>
</evidence>
<proteinExistence type="predicted"/>
<dbReference type="AlphaFoldDB" id="A0AAN8Y7A9"/>